<keyword evidence="5" id="KW-0653">Protein transport</keyword>
<evidence type="ECO:0000256" key="1">
    <source>
        <dbReference type="ARBA" id="ARBA00006756"/>
    </source>
</evidence>
<evidence type="ECO:0000259" key="8">
    <source>
        <dbReference type="Pfam" id="PF03081"/>
    </source>
</evidence>
<evidence type="ECO:0000256" key="5">
    <source>
        <dbReference type="RuleBase" id="RU365026"/>
    </source>
</evidence>
<dbReference type="GO" id="GO:0015031">
    <property type="term" value="P:protein transport"/>
    <property type="evidence" value="ECO:0007669"/>
    <property type="project" value="UniProtKB-KW"/>
</dbReference>
<comment type="similarity">
    <text evidence="1 5">Belongs to the EXO70 family.</text>
</comment>
<dbReference type="GeneTree" id="ENSGT00390000003595"/>
<dbReference type="InterPro" id="IPR046364">
    <property type="entry name" value="Exo70_C"/>
</dbReference>
<dbReference type="InterPro" id="IPR016159">
    <property type="entry name" value="Cullin_repeat-like_dom_sf"/>
</dbReference>
<gene>
    <name evidence="9" type="primary">exoc7</name>
</gene>
<feature type="coiled-coil region" evidence="6">
    <location>
        <begin position="10"/>
        <end position="44"/>
    </location>
</feature>
<evidence type="ECO:0000256" key="7">
    <source>
        <dbReference type="SAM" id="MobiDB-lite"/>
    </source>
</evidence>
<reference evidence="9 10" key="1">
    <citation type="journal article" date="2011" name="Genome Biol. Evol.">
        <title>Integration of the genetic map and genome assembly of fugu facilitates insights into distinct features of genome evolution in teleosts and mammals.</title>
        <authorList>
            <person name="Kai W."/>
            <person name="Kikuchi K."/>
            <person name="Tohari S."/>
            <person name="Chew A.K."/>
            <person name="Tay A."/>
            <person name="Fujiwara A."/>
            <person name="Hosoya S."/>
            <person name="Suetake H."/>
            <person name="Naruse K."/>
            <person name="Brenner S."/>
            <person name="Suzuki Y."/>
            <person name="Venkatesh B."/>
        </authorList>
    </citation>
    <scope>NUCLEOTIDE SEQUENCE [LARGE SCALE GENOMIC DNA]</scope>
</reference>
<evidence type="ECO:0000313" key="10">
    <source>
        <dbReference type="Proteomes" id="UP000005226"/>
    </source>
</evidence>
<dbReference type="InterPro" id="IPR004140">
    <property type="entry name" value="Exo70"/>
</dbReference>
<evidence type="ECO:0000256" key="6">
    <source>
        <dbReference type="SAM" id="Coils"/>
    </source>
</evidence>
<dbReference type="Pfam" id="PF20669">
    <property type="entry name" value="Exo70_N"/>
    <property type="match status" value="1"/>
</dbReference>
<dbReference type="PANTHER" id="PTHR12542:SF41">
    <property type="entry name" value="EXOCYST COMPLEX COMPONENT 7"/>
    <property type="match status" value="1"/>
</dbReference>
<evidence type="ECO:0000256" key="3">
    <source>
        <dbReference type="ARBA" id="ARBA00022483"/>
    </source>
</evidence>
<sequence length="686" mass="78676">MGILSRMIPTEDASARKREIEEKLKQEQETLSFIRENLEKSDQLTKGMVSILSSFESRLMQLENSIIPVHKQTENLQRLQENVDKTLSCMDHVISYYHVAKDTDRIIREGPTGRLDEYLACIAKIQKAVEYFQDNNPDSPELNTVKARFEKGKELLEAEFRNLLTRYSKPVPPILILDAISVDEELEVQEEVVLEHLPEAVLQDIICIAGWLVEYGRNQDFMNVYFQIRSNQLDRSIKGLKEHFRKNSASSGVPYSPAVQTKRKDTPTKKVPKRPVYIPGYDHDLRVKLMTDALTEKHGGAAGKDDVLDIEIDSYIHCISAFVKLAQSEYALLLEIIPEHHQKKTFDSLIQEALDNLMLEGDNIVSAARRAIMRHDYSAVLTIFPILRHLKMNKSEFDSTLQGTAASTKNKLPTLITSMETIGAKALEEFADSIKNDPDKEYNMPKDGTVHELTSNAILFLQQLLDFQETAGAMLASQESSSSASSYTSEFNKRLLSTYICKVLGNLQLNLLSKSKVYEDAALRAIFLHNNYNYILKSLEKSELIQLVTVTQKRAESLYRELIEQQIISYKSSWFKVTEHLSEKNMPVFQPGTKLKDKERQIIKDKFKGFNDGLEELCKTQKGWAIPDKEQRDFIRRSQKTVVSEAYRAFLQRCANISFTKNPEKYHKYHPEHVEQMIEKLFDTSA</sequence>
<feature type="region of interest" description="Disordered" evidence="7">
    <location>
        <begin position="248"/>
        <end position="273"/>
    </location>
</feature>
<dbReference type="AlphaFoldDB" id="H2S4C5"/>
<dbReference type="SUPFAM" id="SSF74788">
    <property type="entry name" value="Cullin repeat-like"/>
    <property type="match status" value="1"/>
</dbReference>
<reference evidence="9" key="2">
    <citation type="submission" date="2025-08" db="UniProtKB">
        <authorList>
            <consortium name="Ensembl"/>
        </authorList>
    </citation>
    <scope>IDENTIFICATION</scope>
</reference>
<dbReference type="GO" id="GO:0006887">
    <property type="term" value="P:exocytosis"/>
    <property type="evidence" value="ECO:0007669"/>
    <property type="project" value="UniProtKB-KW"/>
</dbReference>
<dbReference type="Gene3D" id="1.20.1280.170">
    <property type="entry name" value="Exocyst complex component Exo70"/>
    <property type="match status" value="2"/>
</dbReference>
<dbReference type="PANTHER" id="PTHR12542">
    <property type="entry name" value="EXOCYST COMPLEX PROTEIN EXO70"/>
    <property type="match status" value="1"/>
</dbReference>
<dbReference type="Proteomes" id="UP000005226">
    <property type="component" value="Chromosome 1"/>
</dbReference>
<keyword evidence="6" id="KW-0175">Coiled coil</keyword>
<proteinExistence type="inferred from homology"/>
<reference evidence="9" key="3">
    <citation type="submission" date="2025-09" db="UniProtKB">
        <authorList>
            <consortium name="Ensembl"/>
        </authorList>
    </citation>
    <scope>IDENTIFICATION</scope>
</reference>
<dbReference type="Ensembl" id="ENSTRUT00000007292.3">
    <property type="protein sequence ID" value="ENSTRUP00000007247.3"/>
    <property type="gene ID" value="ENSTRUG00000003101.3"/>
</dbReference>
<organism evidence="9 10">
    <name type="scientific">Takifugu rubripes</name>
    <name type="common">Japanese pufferfish</name>
    <name type="synonym">Fugu rubripes</name>
    <dbReference type="NCBI Taxonomy" id="31033"/>
    <lineage>
        <taxon>Eukaryota</taxon>
        <taxon>Metazoa</taxon>
        <taxon>Chordata</taxon>
        <taxon>Craniata</taxon>
        <taxon>Vertebrata</taxon>
        <taxon>Euteleostomi</taxon>
        <taxon>Actinopterygii</taxon>
        <taxon>Neopterygii</taxon>
        <taxon>Teleostei</taxon>
        <taxon>Neoteleostei</taxon>
        <taxon>Acanthomorphata</taxon>
        <taxon>Eupercaria</taxon>
        <taxon>Tetraodontiformes</taxon>
        <taxon>Tetradontoidea</taxon>
        <taxon>Tetraodontidae</taxon>
        <taxon>Takifugu</taxon>
    </lineage>
</organism>
<comment type="function">
    <text evidence="5">Component of the exocyst complex involved in the docking of exocytic vesicles with fusion sites on the plasma membrane.</text>
</comment>
<keyword evidence="3 5" id="KW-0268">Exocytosis</keyword>
<dbReference type="GO" id="GO:0000145">
    <property type="term" value="C:exocyst"/>
    <property type="evidence" value="ECO:0007669"/>
    <property type="project" value="InterPro"/>
</dbReference>
<evidence type="ECO:0000256" key="4">
    <source>
        <dbReference type="ARBA" id="ARBA00026169"/>
    </source>
</evidence>
<dbReference type="GO" id="GO:0005546">
    <property type="term" value="F:phosphatidylinositol-4,5-bisphosphate binding"/>
    <property type="evidence" value="ECO:0007669"/>
    <property type="project" value="InterPro"/>
</dbReference>
<evidence type="ECO:0000313" key="9">
    <source>
        <dbReference type="Ensembl" id="ENSTRUP00000007247.3"/>
    </source>
</evidence>
<keyword evidence="10" id="KW-1185">Reference proteome</keyword>
<name>H2S4C5_TAKRU</name>
<accession>H2S4C5</accession>
<dbReference type="Pfam" id="PF03081">
    <property type="entry name" value="Exo70_C"/>
    <property type="match status" value="1"/>
</dbReference>
<feature type="domain" description="Exocyst complex subunit Exo70 C-terminal" evidence="8">
    <location>
        <begin position="316"/>
        <end position="679"/>
    </location>
</feature>
<keyword evidence="2 5" id="KW-0813">Transport</keyword>
<evidence type="ECO:0000256" key="2">
    <source>
        <dbReference type="ARBA" id="ARBA00022448"/>
    </source>
</evidence>
<protein>
    <recommendedName>
        <fullName evidence="4 5">Exocyst complex component 7</fullName>
    </recommendedName>
    <alternativeName>
        <fullName evidence="5">Exocyst complex component Exo70</fullName>
    </alternativeName>
</protein>